<dbReference type="AlphaFoldDB" id="A0A4R7AZE1"/>
<dbReference type="EMBL" id="SNZP01000012">
    <property type="protein sequence ID" value="TDR73805.1"/>
    <property type="molecule type" value="Genomic_DNA"/>
</dbReference>
<evidence type="ECO:0000313" key="2">
    <source>
        <dbReference type="EMBL" id="TDR73805.1"/>
    </source>
</evidence>
<name>A0A4R7AZE1_9NEIS</name>
<dbReference type="Gene3D" id="3.40.1420.10">
    <property type="entry name" value="Inhibitor of vertebrate lysozyme"/>
    <property type="match status" value="1"/>
</dbReference>
<dbReference type="Proteomes" id="UP000295611">
    <property type="component" value="Unassembled WGS sequence"/>
</dbReference>
<dbReference type="Pfam" id="PF08816">
    <property type="entry name" value="Ivy"/>
    <property type="match status" value="1"/>
</dbReference>
<dbReference type="SUPFAM" id="SSF89872">
    <property type="entry name" value="Inhibitor of vertebrate lysozyme, Ivy"/>
    <property type="match status" value="1"/>
</dbReference>
<reference evidence="2 3" key="1">
    <citation type="submission" date="2019-03" db="EMBL/GenBank/DDBJ databases">
        <title>Genomic Encyclopedia of Type Strains, Phase III (KMG-III): the genomes of soil and plant-associated and newly described type strains.</title>
        <authorList>
            <person name="Whitman W."/>
        </authorList>
    </citation>
    <scope>NUCLEOTIDE SEQUENCE [LARGE SCALE GENOMIC DNA]</scope>
    <source>
        <strain evidence="2 3">CECT 8976</strain>
    </source>
</reference>
<dbReference type="OrthoDB" id="9033596at2"/>
<dbReference type="InterPro" id="IPR036501">
    <property type="entry name" value="Inhibitor_vert_lysozyme_sf"/>
</dbReference>
<proteinExistence type="predicted"/>
<evidence type="ECO:0000313" key="3">
    <source>
        <dbReference type="Proteomes" id="UP000295611"/>
    </source>
</evidence>
<feature type="signal peptide" evidence="1">
    <location>
        <begin position="1"/>
        <end position="19"/>
    </location>
</feature>
<keyword evidence="3" id="KW-1185">Reference proteome</keyword>
<comment type="caution">
    <text evidence="2">The sequence shown here is derived from an EMBL/GenBank/DDBJ whole genome shotgun (WGS) entry which is preliminary data.</text>
</comment>
<evidence type="ECO:0000256" key="1">
    <source>
        <dbReference type="SAM" id="SignalP"/>
    </source>
</evidence>
<protein>
    <submittedName>
        <fullName evidence="2">Inhibitor of lysozyme (Ivy)</fullName>
    </submittedName>
</protein>
<dbReference type="RefSeq" id="WP_133682392.1">
    <property type="nucleotide sequence ID" value="NZ_SNZP01000012.1"/>
</dbReference>
<sequence length="163" mass="17932">MKKILLTLFAGLTVCQVMASPLASADCRHYQAFFYQLAEQGYTDDSGQVAYDAQFDRAFTHLVAPLVSKDRRFRDKITSGPSTSGEVFADGQGVYVRHELCQAHQCADYKMITLYDVRSKRMVGLLLDHGKQRPLGSPSGDVLPLLTASQANSRLALCVSKAP</sequence>
<feature type="chain" id="PRO_5020688886" evidence="1">
    <location>
        <begin position="20"/>
        <end position="163"/>
    </location>
</feature>
<keyword evidence="1" id="KW-0732">Signal</keyword>
<organism evidence="2 3">
    <name type="scientific">Paludibacterium purpuratum</name>
    <dbReference type="NCBI Taxonomy" id="1144873"/>
    <lineage>
        <taxon>Bacteria</taxon>
        <taxon>Pseudomonadati</taxon>
        <taxon>Pseudomonadota</taxon>
        <taxon>Betaproteobacteria</taxon>
        <taxon>Neisseriales</taxon>
        <taxon>Chromobacteriaceae</taxon>
        <taxon>Paludibacterium</taxon>
    </lineage>
</organism>
<accession>A0A4R7AZE1</accession>
<gene>
    <name evidence="2" type="ORF">DFP86_1129</name>
</gene>